<dbReference type="SUPFAM" id="SSF52833">
    <property type="entry name" value="Thioredoxin-like"/>
    <property type="match status" value="1"/>
</dbReference>
<keyword evidence="10" id="KW-0560">Oxidoreductase</keyword>
<keyword evidence="2" id="KW-1003">Cell membrane</keyword>
<evidence type="ECO:0000256" key="5">
    <source>
        <dbReference type="ARBA" id="ARBA00022989"/>
    </source>
</evidence>
<proteinExistence type="predicted"/>
<dbReference type="NCBIfam" id="NF001419">
    <property type="entry name" value="PRK00293.1"/>
    <property type="match status" value="1"/>
</dbReference>
<dbReference type="GO" id="GO:0005886">
    <property type="term" value="C:plasma membrane"/>
    <property type="evidence" value="ECO:0007669"/>
    <property type="project" value="UniProtKB-SubCell"/>
</dbReference>
<dbReference type="InterPro" id="IPR028250">
    <property type="entry name" value="DsbDN"/>
</dbReference>
<keyword evidence="4" id="KW-0201">Cytochrome c-type biogenesis</keyword>
<keyword evidence="6 7" id="KW-0472">Membrane</keyword>
<evidence type="ECO:0000313" key="10">
    <source>
        <dbReference type="EMBL" id="CAA6809518.1"/>
    </source>
</evidence>
<dbReference type="Gene3D" id="3.40.30.10">
    <property type="entry name" value="Glutaredoxin"/>
    <property type="match status" value="1"/>
</dbReference>
<dbReference type="PANTHER" id="PTHR32234">
    <property type="entry name" value="THIOL:DISULFIDE INTERCHANGE PROTEIN DSBD"/>
    <property type="match status" value="1"/>
</dbReference>
<feature type="transmembrane region" description="Helical" evidence="7">
    <location>
        <begin position="296"/>
        <end position="326"/>
    </location>
</feature>
<dbReference type="InterPro" id="IPR036249">
    <property type="entry name" value="Thioredoxin-like_sf"/>
</dbReference>
<dbReference type="PANTHER" id="PTHR32234:SF0">
    <property type="entry name" value="THIOL:DISULFIDE INTERCHANGE PROTEIN DSBD"/>
    <property type="match status" value="1"/>
</dbReference>
<evidence type="ECO:0000256" key="2">
    <source>
        <dbReference type="ARBA" id="ARBA00022475"/>
    </source>
</evidence>
<protein>
    <submittedName>
        <fullName evidence="10">Cytochrome c-type biogenesis protein DsbD, protein-disulfide reductase (EC)</fullName>
        <ecNumber evidence="10">1.8.1.8</ecNumber>
    </submittedName>
</protein>
<feature type="transmembrane region" description="Helical" evidence="7">
    <location>
        <begin position="332"/>
        <end position="353"/>
    </location>
</feature>
<accession>A0A6S6SHF1</accession>
<dbReference type="SUPFAM" id="SSF74863">
    <property type="entry name" value="Thiol:disulfide interchange protein DsbD, N-terminal domain (DsbD-alpha)"/>
    <property type="match status" value="1"/>
</dbReference>
<keyword evidence="5 7" id="KW-1133">Transmembrane helix</keyword>
<dbReference type="Pfam" id="PF13098">
    <property type="entry name" value="Thioredoxin_2"/>
    <property type="match status" value="1"/>
</dbReference>
<comment type="subcellular location">
    <subcellularLocation>
        <location evidence="1">Cell membrane</location>
        <topology evidence="1">Multi-pass membrane protein</topology>
    </subcellularLocation>
</comment>
<feature type="transmembrane region" description="Helical" evidence="7">
    <location>
        <begin position="426"/>
        <end position="446"/>
    </location>
</feature>
<dbReference type="InterPro" id="IPR036929">
    <property type="entry name" value="DsbDN_sf"/>
</dbReference>
<evidence type="ECO:0000256" key="1">
    <source>
        <dbReference type="ARBA" id="ARBA00004651"/>
    </source>
</evidence>
<name>A0A6S6SHF1_9BACT</name>
<dbReference type="InterPro" id="IPR013766">
    <property type="entry name" value="Thioredoxin_domain"/>
</dbReference>
<dbReference type="AlphaFoldDB" id="A0A6S6SHF1"/>
<evidence type="ECO:0000259" key="9">
    <source>
        <dbReference type="PROSITE" id="PS51352"/>
    </source>
</evidence>
<evidence type="ECO:0000256" key="7">
    <source>
        <dbReference type="SAM" id="Phobius"/>
    </source>
</evidence>
<dbReference type="InterPro" id="IPR012336">
    <property type="entry name" value="Thioredoxin-like_fold"/>
</dbReference>
<feature type="transmembrane region" description="Helical" evidence="7">
    <location>
        <begin position="397"/>
        <end position="414"/>
    </location>
</feature>
<evidence type="ECO:0000256" key="4">
    <source>
        <dbReference type="ARBA" id="ARBA00022748"/>
    </source>
</evidence>
<dbReference type="GO" id="GO:0047134">
    <property type="term" value="F:protein-disulfide reductase [NAD(P)H] activity"/>
    <property type="evidence" value="ECO:0007669"/>
    <property type="project" value="UniProtKB-EC"/>
</dbReference>
<feature type="signal peptide" evidence="8">
    <location>
        <begin position="1"/>
        <end position="16"/>
    </location>
</feature>
<dbReference type="EC" id="1.8.1.8" evidence="10"/>
<keyword evidence="8" id="KW-0732">Signal</keyword>
<dbReference type="Pfam" id="PF02683">
    <property type="entry name" value="DsbD_TM"/>
    <property type="match status" value="1"/>
</dbReference>
<feature type="chain" id="PRO_5028080475" evidence="8">
    <location>
        <begin position="17"/>
        <end position="591"/>
    </location>
</feature>
<dbReference type="Gene3D" id="2.60.40.1250">
    <property type="entry name" value="Thiol:disulfide interchange protein DsbD, N-terminal domain"/>
    <property type="match status" value="1"/>
</dbReference>
<evidence type="ECO:0000256" key="8">
    <source>
        <dbReference type="SAM" id="SignalP"/>
    </source>
</evidence>
<dbReference type="PROSITE" id="PS51352">
    <property type="entry name" value="THIOREDOXIN_2"/>
    <property type="match status" value="1"/>
</dbReference>
<feature type="domain" description="Thioredoxin" evidence="9">
    <location>
        <begin position="459"/>
        <end position="591"/>
    </location>
</feature>
<dbReference type="Pfam" id="PF11412">
    <property type="entry name" value="DsbD_N"/>
    <property type="match status" value="1"/>
</dbReference>
<evidence type="ECO:0000256" key="3">
    <source>
        <dbReference type="ARBA" id="ARBA00022692"/>
    </source>
</evidence>
<organism evidence="10">
    <name type="scientific">uncultured Sulfurovum sp</name>
    <dbReference type="NCBI Taxonomy" id="269237"/>
    <lineage>
        <taxon>Bacteria</taxon>
        <taxon>Pseudomonadati</taxon>
        <taxon>Campylobacterota</taxon>
        <taxon>Epsilonproteobacteria</taxon>
        <taxon>Campylobacterales</taxon>
        <taxon>Sulfurovaceae</taxon>
        <taxon>Sulfurovum</taxon>
        <taxon>environmental samples</taxon>
    </lineage>
</organism>
<feature type="transmembrane region" description="Helical" evidence="7">
    <location>
        <begin position="171"/>
        <end position="197"/>
    </location>
</feature>
<feature type="transmembrane region" description="Helical" evidence="7">
    <location>
        <begin position="253"/>
        <end position="275"/>
    </location>
</feature>
<sequence length="591" mass="64091">MKFLKLLLLVTTIAYAGFGAKLKKDDLLSAEEAFKVSAVQNGDVIETKIILGDKIHVTASTLKYSIVEPDEIALDVKVPSPHEVDGDMVYDKEILVNIPLKDIYSKVSGDYTLAIDFAGCSDAGICYNPISDKFKFVGDPNAKSTWGKVMEAIDQANPMAIVDILINESSFFVILLFLIMGLLLALTPCIFPMIPILSSIIVSQQTEDEEPSAFKGFFISLVYVLSMAVTYTLVGVISGLLGADIQAAMQSPWVLTGFAVMFFALAISLFGYYEIQLPSKWQSKINAMSDNAQGNGIIGTVIMGFLSAFIIGPCVAPPLAGAVIFISQTGDAFLGGVALFAMSMGMGLPLLLVGAGAGKFMPRPGGWMTAVSQTFGVVMLALSIFMLGKVLSAEFTMLLWSLFFMGTAFYMGVFDSSSARAGMKKLFQLIAFTFLIYGVILFVGFLTNAKSILNPLEKLKAGTVVQTVGVPAVDNKKAIAGYSIAKLQAEVEASDKLVLVDFRKKSCAACDELELLTFPNPKVQAELKRFKFIKIDVTNNTDEEKALMKKYNAFGTPSIIFFDKENKYLANKTVSGFVNAEKFSKHLKTIN</sequence>
<keyword evidence="3 7" id="KW-0812">Transmembrane</keyword>
<evidence type="ECO:0000256" key="6">
    <source>
        <dbReference type="ARBA" id="ARBA00023136"/>
    </source>
</evidence>
<gene>
    <name evidence="10" type="ORF">HELGO_WM39648</name>
</gene>
<feature type="transmembrane region" description="Helical" evidence="7">
    <location>
        <begin position="217"/>
        <end position="241"/>
    </location>
</feature>
<dbReference type="GO" id="GO:0045454">
    <property type="term" value="P:cell redox homeostasis"/>
    <property type="evidence" value="ECO:0007669"/>
    <property type="project" value="TreeGrafter"/>
</dbReference>
<feature type="transmembrane region" description="Helical" evidence="7">
    <location>
        <begin position="365"/>
        <end position="385"/>
    </location>
</feature>
<dbReference type="EMBL" id="CACVAR010000191">
    <property type="protein sequence ID" value="CAA6809518.1"/>
    <property type="molecule type" value="Genomic_DNA"/>
</dbReference>
<reference evidence="10" key="1">
    <citation type="submission" date="2020-01" db="EMBL/GenBank/DDBJ databases">
        <authorList>
            <person name="Meier V. D."/>
            <person name="Meier V D."/>
        </authorList>
    </citation>
    <scope>NUCLEOTIDE SEQUENCE</scope>
    <source>
        <strain evidence="10">HLG_WM_MAG_03</strain>
    </source>
</reference>
<dbReference type="InterPro" id="IPR003834">
    <property type="entry name" value="Cyt_c_assmbl_TM_dom"/>
</dbReference>
<dbReference type="GO" id="GO:0017004">
    <property type="term" value="P:cytochrome complex assembly"/>
    <property type="evidence" value="ECO:0007669"/>
    <property type="project" value="UniProtKB-KW"/>
</dbReference>